<organism evidence="3 4">
    <name type="scientific">Anaeramoeba flamelloides</name>
    <dbReference type="NCBI Taxonomy" id="1746091"/>
    <lineage>
        <taxon>Eukaryota</taxon>
        <taxon>Metamonada</taxon>
        <taxon>Anaeramoebidae</taxon>
        <taxon>Anaeramoeba</taxon>
    </lineage>
</organism>
<evidence type="ECO:0000313" key="4">
    <source>
        <dbReference type="Proteomes" id="UP001150062"/>
    </source>
</evidence>
<keyword evidence="4" id="KW-1185">Reference proteome</keyword>
<evidence type="ECO:0000259" key="2">
    <source>
        <dbReference type="PROSITE" id="PS50097"/>
    </source>
</evidence>
<dbReference type="InterPro" id="IPR000210">
    <property type="entry name" value="BTB/POZ_dom"/>
</dbReference>
<dbReference type="SUPFAM" id="SSF54695">
    <property type="entry name" value="POZ domain"/>
    <property type="match status" value="1"/>
</dbReference>
<feature type="compositionally biased region" description="Acidic residues" evidence="1">
    <location>
        <begin position="29"/>
        <end position="46"/>
    </location>
</feature>
<dbReference type="Pfam" id="PF00651">
    <property type="entry name" value="BTB"/>
    <property type="match status" value="1"/>
</dbReference>
<accession>A0ABQ8Y8U1</accession>
<dbReference type="Proteomes" id="UP001150062">
    <property type="component" value="Unassembled WGS sequence"/>
</dbReference>
<dbReference type="InterPro" id="IPR011333">
    <property type="entry name" value="SKP1/BTB/POZ_sf"/>
</dbReference>
<reference evidence="3" key="1">
    <citation type="submission" date="2022-08" db="EMBL/GenBank/DDBJ databases">
        <title>Novel sulfate-reducing endosymbionts in the free-living metamonad Anaeramoeba.</title>
        <authorList>
            <person name="Jerlstrom-Hultqvist J."/>
            <person name="Cepicka I."/>
            <person name="Gallot-Lavallee L."/>
            <person name="Salas-Leiva D."/>
            <person name="Curtis B.A."/>
            <person name="Zahonova K."/>
            <person name="Pipaliya S."/>
            <person name="Dacks J."/>
            <person name="Roger A.J."/>
        </authorList>
    </citation>
    <scope>NUCLEOTIDE SEQUENCE</scope>
    <source>
        <strain evidence="3">Schooner1</strain>
    </source>
</reference>
<dbReference type="PROSITE" id="PS50097">
    <property type="entry name" value="BTB"/>
    <property type="match status" value="1"/>
</dbReference>
<dbReference type="PANTHER" id="PTHR24410">
    <property type="entry name" value="HL07962P-RELATED"/>
    <property type="match status" value="1"/>
</dbReference>
<dbReference type="Gene3D" id="3.30.710.10">
    <property type="entry name" value="Potassium Channel Kv1.1, Chain A"/>
    <property type="match status" value="1"/>
</dbReference>
<proteinExistence type="predicted"/>
<feature type="compositionally biased region" description="Low complexity" evidence="1">
    <location>
        <begin position="17"/>
        <end position="28"/>
    </location>
</feature>
<dbReference type="SMART" id="SM00225">
    <property type="entry name" value="BTB"/>
    <property type="match status" value="1"/>
</dbReference>
<feature type="compositionally biased region" description="Basic and acidic residues" evidence="1">
    <location>
        <begin position="47"/>
        <end position="67"/>
    </location>
</feature>
<feature type="domain" description="BTB" evidence="2">
    <location>
        <begin position="96"/>
        <end position="169"/>
    </location>
</feature>
<comment type="caution">
    <text evidence="3">The sequence shown here is derived from an EMBL/GenBank/DDBJ whole genome shotgun (WGS) entry which is preliminary data.</text>
</comment>
<evidence type="ECO:0000313" key="3">
    <source>
        <dbReference type="EMBL" id="KAJ6241226.1"/>
    </source>
</evidence>
<dbReference type="PANTHER" id="PTHR24410:SF23">
    <property type="entry name" value="BTB DOMAIN-CONTAINING PROTEIN-RELATED"/>
    <property type="match status" value="1"/>
</dbReference>
<feature type="region of interest" description="Disordered" evidence="1">
    <location>
        <begin position="1"/>
        <end position="74"/>
    </location>
</feature>
<sequence length="574" mass="66205">MTGINPDQLHLEIPNVNENLIHNNNNNDNENENENQNENQQQEEEIEITKEKKKENEKNEEKEKEKEEQEEEEVMEIEITPVDRLLGSWVNNRDMSDIKFLVGKDQTPLYGHQLILSMSSPVWRGMFYTREFRETSTREMKVIKIPDIEGALFEEFLRFLYSRKIIVKEGNLFPLYWIGDRYCVFELQEHCTEQFQKCLTLKNCITNYSKTIEWDIPSWRKIALQFLSENSKTMFTDNTCFRGFPAETVREMLSMQSLQSSEILLFRSLLNWGKELQKKSQFTLTLKEILNPFLPLIQLNLLNFRQLEEVYETKLYGIDDLLQNTFLTAKRNNIKIRMLSRAGPKLKDLKVLLLGYHRRGEDRVNAFCETIKSGGIETVDIIDPSQTTPDFEQMKNYDAIVLRSANSASLQQPDELGNSLAQFVDSGKGLVIIAVNTMINTDNPRIRGRILDDNYIPLAQGNRVEHNDRSLGIIHVPDHPIMQGVNTFETKTYTHVIDSNDINGGTLIASWTNGAPLITEKQKDQNSGVVVVINTHPTSTRTTNDCGKAWKQETDGMKLFSNSVAYVGLKSFKK</sequence>
<protein>
    <submittedName>
        <fullName evidence="3">Pep-cterm sorting domain-containing protein</fullName>
    </submittedName>
</protein>
<dbReference type="InterPro" id="IPR029062">
    <property type="entry name" value="Class_I_gatase-like"/>
</dbReference>
<dbReference type="EMBL" id="JAOAOG010000195">
    <property type="protein sequence ID" value="KAJ6241226.1"/>
    <property type="molecule type" value="Genomic_DNA"/>
</dbReference>
<gene>
    <name evidence="3" type="ORF">M0813_23417</name>
</gene>
<dbReference type="Gene3D" id="3.40.50.880">
    <property type="match status" value="1"/>
</dbReference>
<name>A0ABQ8Y8U1_9EUKA</name>
<evidence type="ECO:0000256" key="1">
    <source>
        <dbReference type="SAM" id="MobiDB-lite"/>
    </source>
</evidence>
<dbReference type="InterPro" id="IPR051481">
    <property type="entry name" value="BTB-POZ/Galectin-3-binding"/>
</dbReference>
<dbReference type="SUPFAM" id="SSF52317">
    <property type="entry name" value="Class I glutamine amidotransferase-like"/>
    <property type="match status" value="1"/>
</dbReference>